<dbReference type="SUPFAM" id="SSF82199">
    <property type="entry name" value="SET domain"/>
    <property type="match status" value="1"/>
</dbReference>
<comment type="catalytic activity">
    <reaction evidence="1">
        <text>L-lysyl-[cytochrome c] + S-adenosyl-L-methionine = N(6)-methyl-L-lysyl-[cytochrome c] + S-adenosyl-L-homocysteine + H(+)</text>
        <dbReference type="Rhea" id="RHEA:24312"/>
        <dbReference type="Rhea" id="RHEA-COMP:9754"/>
        <dbReference type="Rhea" id="RHEA-COMP:9755"/>
        <dbReference type="ChEBI" id="CHEBI:15378"/>
        <dbReference type="ChEBI" id="CHEBI:29969"/>
        <dbReference type="ChEBI" id="CHEBI:57856"/>
        <dbReference type="ChEBI" id="CHEBI:59789"/>
        <dbReference type="ChEBI" id="CHEBI:61929"/>
        <dbReference type="EC" id="2.1.1.59"/>
    </reaction>
</comment>
<feature type="domain" description="SET" evidence="2">
    <location>
        <begin position="18"/>
        <end position="273"/>
    </location>
</feature>
<dbReference type="CDD" id="cd10527">
    <property type="entry name" value="SET_LSMT"/>
    <property type="match status" value="1"/>
</dbReference>
<dbReference type="PROSITE" id="PS50280">
    <property type="entry name" value="SET"/>
    <property type="match status" value="1"/>
</dbReference>
<dbReference type="GO" id="GO:0000277">
    <property type="term" value="F:[cytochrome c]-lysine N-methyltransferase activity"/>
    <property type="evidence" value="ECO:0007669"/>
    <property type="project" value="UniProtKB-UniRule"/>
</dbReference>
<keyword evidence="1" id="KW-0949">S-adenosyl-L-methionine</keyword>
<proteinExistence type="inferred from homology"/>
<evidence type="ECO:0000256" key="1">
    <source>
        <dbReference type="PROSITE-ProRule" id="PRU00943"/>
    </source>
</evidence>
<comment type="similarity">
    <text evidence="1">Belongs to the class V-like SAM-binding methyltransferase superfamily.</text>
</comment>
<evidence type="ECO:0000313" key="4">
    <source>
        <dbReference type="Proteomes" id="UP000501346"/>
    </source>
</evidence>
<dbReference type="InterPro" id="IPR025815">
    <property type="entry name" value="Ctm1"/>
</dbReference>
<dbReference type="Proteomes" id="UP000501346">
    <property type="component" value="Chromosome ScVIII"/>
</dbReference>
<dbReference type="EMBL" id="CP048989">
    <property type="protein sequence ID" value="QID79955.1"/>
    <property type="molecule type" value="Genomic_DNA"/>
</dbReference>
<dbReference type="InterPro" id="IPR001214">
    <property type="entry name" value="SET_dom"/>
</dbReference>
<dbReference type="GO" id="GO:0005829">
    <property type="term" value="C:cytosol"/>
    <property type="evidence" value="ECO:0007669"/>
    <property type="project" value="InterPro"/>
</dbReference>
<reference evidence="3 4" key="1">
    <citation type="journal article" date="2019" name="BMC Genomics">
        <title>Chromosome level assembly and comparative genome analysis confirm lager-brewing yeasts originated from a single hybridization.</title>
        <authorList>
            <person name="Salazar A.N."/>
            <person name="Gorter de Vries A.R."/>
            <person name="van den Broek M."/>
            <person name="Brouwers N."/>
            <person name="de la Torre Cortes P."/>
            <person name="Kuijpers N.G.A."/>
            <person name="Daran J.G."/>
            <person name="Abeel T."/>
        </authorList>
    </citation>
    <scope>NUCLEOTIDE SEQUENCE [LARGE SCALE GENOMIC DNA]</scope>
    <source>
        <strain evidence="3 4">CBS 1483</strain>
    </source>
</reference>
<keyword evidence="1 3" id="KW-0808">Transferase</keyword>
<keyword evidence="1 3" id="KW-0489">Methyltransferase</keyword>
<dbReference type="InterPro" id="IPR046341">
    <property type="entry name" value="SET_dom_sf"/>
</dbReference>
<gene>
    <name evidence="3" type="primary">CTM1_1</name>
    <name evidence="3" type="ORF">GRS66_002256</name>
</gene>
<protein>
    <recommendedName>
        <fullName evidence="1">[cytochrome c]-lysine N-methyltransferase</fullName>
        <ecNumber evidence="1">2.1.1.59</ecNumber>
    </recommendedName>
</protein>
<keyword evidence="4" id="KW-1185">Reference proteome</keyword>
<dbReference type="PROSITE" id="PS51611">
    <property type="entry name" value="SAM_MT59"/>
    <property type="match status" value="1"/>
</dbReference>
<name>A0A6C1DSU9_SACPS</name>
<dbReference type="OrthoDB" id="441812at2759"/>
<evidence type="ECO:0000259" key="2">
    <source>
        <dbReference type="PROSITE" id="PS50280"/>
    </source>
</evidence>
<sequence length="585" mass="68216">MEEVFRFYSNSRNIFIHKSLSLKPSTIDDPKSGYGLFVEPSKFKNDALKSETIQLLRIPKRCTFNINTLLALLGDEDEFSSKEEFQRTNDKIKIALREIMAHPNFSAFLTETNLLIIYFMIFQTIRSRYEIPENIQYYLENVLMSIEVETAMDSIENLATDYGHYPQIFGLRETLNLFKELFHDVLNLSDIKHLYSAIISRCLEIPERADTKSEEFTVHSTLVPIVDFANHEGTQKNAYFDIDPSNNDVLLLLDTKAVQSELTKPIEVFISYSPTEDLFSMLVTYGFTPDFRGNSQFWTVSFDRCFLRNYDGPDKTTNLRLFYKWMHINPVVPLVKYEHNGKTRWFLNDTTPEFDMLLLPFIPSIDDGKIARWAYDSTCHLMFTKIHCLINPEANEHALMIAENYRSLIKEKESNGDDFINLPPLAWSLRYKDTENDCVRQRHMCSEDAVAVLKQEEMQDSTKTKSQFTSFFRKFLEFRRSKIIRPTSDSKVASILYQQELEIIADLAKAIDSSSTIFFSDLNVTLDTEPERLPPLRFLDDYIEISADKQEPSPICEDLSYYTPSRFTDFFQEEVSQYAAFFQDD</sequence>
<dbReference type="EC" id="2.1.1.59" evidence="1"/>
<dbReference type="GO" id="GO:0032259">
    <property type="term" value="P:methylation"/>
    <property type="evidence" value="ECO:0007669"/>
    <property type="project" value="UniProtKB-KW"/>
</dbReference>
<organism evidence="3 4">
    <name type="scientific">Saccharomyces pastorianus</name>
    <name type="common">Lager yeast</name>
    <name type="synonym">Saccharomyces cerevisiae x Saccharomyces eubayanus</name>
    <dbReference type="NCBI Taxonomy" id="27292"/>
    <lineage>
        <taxon>Eukaryota</taxon>
        <taxon>Fungi</taxon>
        <taxon>Dikarya</taxon>
        <taxon>Ascomycota</taxon>
        <taxon>Saccharomycotina</taxon>
        <taxon>Saccharomycetes</taxon>
        <taxon>Saccharomycetales</taxon>
        <taxon>Saccharomycetaceae</taxon>
        <taxon>Saccharomyces</taxon>
    </lineage>
</organism>
<accession>A0A6C1DSU9</accession>
<dbReference type="Gene3D" id="3.90.1410.10">
    <property type="entry name" value="set domain protein methyltransferase, domain 1"/>
    <property type="match status" value="1"/>
</dbReference>
<dbReference type="AlphaFoldDB" id="A0A6C1DSU9"/>
<evidence type="ECO:0000313" key="3">
    <source>
        <dbReference type="EMBL" id="QID79955.1"/>
    </source>
</evidence>